<evidence type="ECO:0000313" key="2">
    <source>
        <dbReference type="EMBL" id="CAA9568224.1"/>
    </source>
</evidence>
<dbReference type="Gene3D" id="3.40.50.720">
    <property type="entry name" value="NAD(P)-binding Rossmann-like Domain"/>
    <property type="match status" value="1"/>
</dbReference>
<accession>A0A6J4V6G2</accession>
<dbReference type="AlphaFoldDB" id="A0A6J4V6G2"/>
<protein>
    <submittedName>
        <fullName evidence="2">3-oxoacyl-[acyl-carrier protein] reductase</fullName>
        <ecNumber evidence="2">1.1.1.100</ecNumber>
    </submittedName>
</protein>
<dbReference type="PROSITE" id="PS00061">
    <property type="entry name" value="ADH_SHORT"/>
    <property type="match status" value="1"/>
</dbReference>
<dbReference type="InterPro" id="IPR002347">
    <property type="entry name" value="SDR_fam"/>
</dbReference>
<organism evidence="2">
    <name type="scientific">uncultured Thermomicrobiales bacterium</name>
    <dbReference type="NCBI Taxonomy" id="1645740"/>
    <lineage>
        <taxon>Bacteria</taxon>
        <taxon>Pseudomonadati</taxon>
        <taxon>Thermomicrobiota</taxon>
        <taxon>Thermomicrobia</taxon>
        <taxon>Thermomicrobiales</taxon>
        <taxon>environmental samples</taxon>
    </lineage>
</organism>
<evidence type="ECO:0000256" key="1">
    <source>
        <dbReference type="ARBA" id="ARBA00006484"/>
    </source>
</evidence>
<dbReference type="PANTHER" id="PTHR42760">
    <property type="entry name" value="SHORT-CHAIN DEHYDROGENASES/REDUCTASES FAMILY MEMBER"/>
    <property type="match status" value="1"/>
</dbReference>
<dbReference type="NCBIfam" id="NF005559">
    <property type="entry name" value="PRK07231.1"/>
    <property type="match status" value="1"/>
</dbReference>
<gene>
    <name evidence="2" type="ORF">AVDCRST_MAG59-3244</name>
</gene>
<reference evidence="2" key="1">
    <citation type="submission" date="2020-02" db="EMBL/GenBank/DDBJ databases">
        <authorList>
            <person name="Meier V. D."/>
        </authorList>
    </citation>
    <scope>NUCLEOTIDE SEQUENCE</scope>
    <source>
        <strain evidence="2">AVDCRST_MAG59</strain>
    </source>
</reference>
<dbReference type="FunFam" id="3.40.50.720:FF:000084">
    <property type="entry name" value="Short-chain dehydrogenase reductase"/>
    <property type="match status" value="1"/>
</dbReference>
<keyword evidence="2" id="KW-0560">Oxidoreductase</keyword>
<name>A0A6J4V6G2_9BACT</name>
<dbReference type="InterPro" id="IPR020904">
    <property type="entry name" value="Sc_DH/Rdtase_CS"/>
</dbReference>
<dbReference type="PRINTS" id="PR00081">
    <property type="entry name" value="GDHRDH"/>
</dbReference>
<dbReference type="SUPFAM" id="SSF51735">
    <property type="entry name" value="NAD(P)-binding Rossmann-fold domains"/>
    <property type="match status" value="1"/>
</dbReference>
<dbReference type="EC" id="1.1.1.100" evidence="2"/>
<dbReference type="EMBL" id="CADCWF010000223">
    <property type="protein sequence ID" value="CAA9568224.1"/>
    <property type="molecule type" value="Genomic_DNA"/>
</dbReference>
<comment type="similarity">
    <text evidence="1">Belongs to the short-chain dehydrogenases/reductases (SDR) family.</text>
</comment>
<dbReference type="InterPro" id="IPR036291">
    <property type="entry name" value="NAD(P)-bd_dom_sf"/>
</dbReference>
<dbReference type="GO" id="GO:0004316">
    <property type="term" value="F:3-oxoacyl-[acyl-carrier-protein] reductase (NADPH) activity"/>
    <property type="evidence" value="ECO:0007669"/>
    <property type="project" value="UniProtKB-EC"/>
</dbReference>
<dbReference type="Pfam" id="PF13561">
    <property type="entry name" value="adh_short_C2"/>
    <property type="match status" value="1"/>
</dbReference>
<dbReference type="PRINTS" id="PR00080">
    <property type="entry name" value="SDRFAMILY"/>
</dbReference>
<sequence length="262" mass="27100">MGSVQFDFTGTTVLVTGGSKGIGRGIAEAFGAAGAHVAVNYRTDADGAAEVCAAIEATGGTALAVQADVADPVAVGGLFEAVDRDLGPLDILVNNAGQSGPAKPLHEVSPEEWQDLLAANLDGAFYCAAEAARRMLNRGHRGRIINITSVHEEACNVRGGGPYNSSKAALRNLTRTMALELAPQGITVNAVAPGMILTPMNGRALEDPAYRAEAEAQIPARRAGVPEDIAGMVLYLASDLGSYCTGASYYVDGGWMLTRPQV</sequence>
<proteinExistence type="inferred from homology"/>